<evidence type="ECO:0000256" key="2">
    <source>
        <dbReference type="ARBA" id="ARBA00012438"/>
    </source>
</evidence>
<feature type="chain" id="PRO_5042514147" description="histidine kinase" evidence="11">
    <location>
        <begin position="21"/>
        <end position="665"/>
    </location>
</feature>
<dbReference type="EC" id="2.7.13.3" evidence="2"/>
<dbReference type="AlphaFoldDB" id="A0AAJ4X999"/>
<keyword evidence="11" id="KW-0732">Signal</keyword>
<evidence type="ECO:0000313" key="14">
    <source>
        <dbReference type="Proteomes" id="UP000215355"/>
    </source>
</evidence>
<evidence type="ECO:0000313" key="13">
    <source>
        <dbReference type="EMBL" id="SNV36381.1"/>
    </source>
</evidence>
<organism evidence="13 14">
    <name type="scientific">Sphingobacterium mizutaii</name>
    <dbReference type="NCBI Taxonomy" id="1010"/>
    <lineage>
        <taxon>Bacteria</taxon>
        <taxon>Pseudomonadati</taxon>
        <taxon>Bacteroidota</taxon>
        <taxon>Sphingobacteriia</taxon>
        <taxon>Sphingobacteriales</taxon>
        <taxon>Sphingobacteriaceae</taxon>
        <taxon>Sphingobacterium</taxon>
    </lineage>
</organism>
<dbReference type="Pfam" id="PF02518">
    <property type="entry name" value="HATPase_c"/>
    <property type="match status" value="1"/>
</dbReference>
<proteinExistence type="predicted"/>
<reference evidence="13 14" key="1">
    <citation type="submission" date="2017-06" db="EMBL/GenBank/DDBJ databases">
        <authorList>
            <consortium name="Pathogen Informatics"/>
        </authorList>
    </citation>
    <scope>NUCLEOTIDE SEQUENCE [LARGE SCALE GENOMIC DNA]</scope>
    <source>
        <strain evidence="13 14">NCTC12149</strain>
    </source>
</reference>
<dbReference type="PANTHER" id="PTHR24421:SF10">
    <property type="entry name" value="NITRATE_NITRITE SENSOR PROTEIN NARQ"/>
    <property type="match status" value="1"/>
</dbReference>
<keyword evidence="10" id="KW-1133">Transmembrane helix</keyword>
<keyword evidence="5" id="KW-0547">Nucleotide-binding</keyword>
<dbReference type="Gene3D" id="3.30.565.10">
    <property type="entry name" value="Histidine kinase-like ATPase, C-terminal domain"/>
    <property type="match status" value="1"/>
</dbReference>
<dbReference type="Proteomes" id="UP000215355">
    <property type="component" value="Chromosome 1"/>
</dbReference>
<evidence type="ECO:0000256" key="3">
    <source>
        <dbReference type="ARBA" id="ARBA00022553"/>
    </source>
</evidence>
<keyword evidence="7" id="KW-0067">ATP-binding</keyword>
<dbReference type="InterPro" id="IPR050482">
    <property type="entry name" value="Sensor_HK_TwoCompSys"/>
</dbReference>
<dbReference type="InterPro" id="IPR011990">
    <property type="entry name" value="TPR-like_helical_dom_sf"/>
</dbReference>
<evidence type="ECO:0000256" key="9">
    <source>
        <dbReference type="SAM" id="Coils"/>
    </source>
</evidence>
<evidence type="ECO:0000259" key="12">
    <source>
        <dbReference type="PROSITE" id="PS50109"/>
    </source>
</evidence>
<dbReference type="GO" id="GO:0046983">
    <property type="term" value="F:protein dimerization activity"/>
    <property type="evidence" value="ECO:0007669"/>
    <property type="project" value="InterPro"/>
</dbReference>
<dbReference type="SMART" id="SM00387">
    <property type="entry name" value="HATPase_c"/>
    <property type="match status" value="1"/>
</dbReference>
<comment type="catalytic activity">
    <reaction evidence="1">
        <text>ATP + protein L-histidine = ADP + protein N-phospho-L-histidine.</text>
        <dbReference type="EC" id="2.7.13.3"/>
    </reaction>
</comment>
<keyword evidence="4 13" id="KW-0808">Transferase</keyword>
<keyword evidence="10" id="KW-0812">Transmembrane</keyword>
<dbReference type="Pfam" id="PF07730">
    <property type="entry name" value="HisKA_3"/>
    <property type="match status" value="1"/>
</dbReference>
<keyword evidence="8" id="KW-0902">Two-component regulatory system</keyword>
<evidence type="ECO:0000256" key="5">
    <source>
        <dbReference type="ARBA" id="ARBA00022741"/>
    </source>
</evidence>
<dbReference type="KEGG" id="smiz:4412673_00132"/>
<keyword evidence="6" id="KW-0418">Kinase</keyword>
<keyword evidence="9" id="KW-0175">Coiled coil</keyword>
<keyword evidence="3" id="KW-0597">Phosphoprotein</keyword>
<dbReference type="InterPro" id="IPR036890">
    <property type="entry name" value="HATPase_C_sf"/>
</dbReference>
<dbReference type="CDD" id="cd16917">
    <property type="entry name" value="HATPase_UhpB-NarQ-NarX-like"/>
    <property type="match status" value="1"/>
</dbReference>
<evidence type="ECO:0000256" key="8">
    <source>
        <dbReference type="ARBA" id="ARBA00023012"/>
    </source>
</evidence>
<evidence type="ECO:0000256" key="7">
    <source>
        <dbReference type="ARBA" id="ARBA00022840"/>
    </source>
</evidence>
<evidence type="ECO:0000256" key="11">
    <source>
        <dbReference type="SAM" id="SignalP"/>
    </source>
</evidence>
<dbReference type="Gene3D" id="1.25.40.10">
    <property type="entry name" value="Tetratricopeptide repeat domain"/>
    <property type="match status" value="2"/>
</dbReference>
<evidence type="ECO:0000256" key="4">
    <source>
        <dbReference type="ARBA" id="ARBA00022679"/>
    </source>
</evidence>
<keyword evidence="10" id="KW-0472">Membrane</keyword>
<feature type="signal peptide" evidence="11">
    <location>
        <begin position="1"/>
        <end position="20"/>
    </location>
</feature>
<dbReference type="PROSITE" id="PS50109">
    <property type="entry name" value="HIS_KIN"/>
    <property type="match status" value="1"/>
</dbReference>
<feature type="domain" description="Histidine kinase" evidence="12">
    <location>
        <begin position="476"/>
        <end position="665"/>
    </location>
</feature>
<evidence type="ECO:0000256" key="6">
    <source>
        <dbReference type="ARBA" id="ARBA00022777"/>
    </source>
</evidence>
<dbReference type="Gene3D" id="1.20.5.1930">
    <property type="match status" value="1"/>
</dbReference>
<dbReference type="SUPFAM" id="SSF48452">
    <property type="entry name" value="TPR-like"/>
    <property type="match status" value="1"/>
</dbReference>
<dbReference type="GO" id="GO:0000155">
    <property type="term" value="F:phosphorelay sensor kinase activity"/>
    <property type="evidence" value="ECO:0007669"/>
    <property type="project" value="InterPro"/>
</dbReference>
<dbReference type="GO" id="GO:0005524">
    <property type="term" value="F:ATP binding"/>
    <property type="evidence" value="ECO:0007669"/>
    <property type="project" value="UniProtKB-KW"/>
</dbReference>
<sequence>MLARCKILPFLLLCCLLVFSAKGEQVKRPYQTEIDSLEKLIKTNITVEDKAFNIFELSFYYSFSDSAAAHNYLKQGLLYKNEFPIAHGMGKVYEGLFYMDYDLPKAISLFEEADAELAKFDGIKAKWLRAKLLNNLASAYQWQDKHIRMLEILVNKALPMAKEAKDDVITGNILYKIGLNFWNNLQYGEANKYLIESLEYLNKGKYDPLTMNEVYKLLVVSLNAMDDGKKSEEVMSGYEKFIKKHKGELPLSDYHFVYAVYNRFKQNYDLSLSHMDKAIENLKKEGVDNPRTLTSLYYQRALINLNKEDFQAAFRDLNVYVERRMDVGYSFFQDSLNIAIAYVKIYEGLKDYKKAMEWVKKKDILQDTMYNRRIRESIMDYEVKYQTLEKESEILSLKTEREKTESDIKNTRIIIALVAIILLLIGYFLFKNHQKNKRLLQQQEINNNQKLLEEKQKQKLMSLDAMLHGEEKERNRLSRDLHDGLGSVLASIKYKILDSQLSNPNDKVDSILVDMDYAISEMRRISHNLMPESLRRFGLEISLGDLCKSLQNSQTKIELQLYGQFNILSQEQQTHIYRIIQELIYNSLKHSEAKHILVQCSVEDNVVFITVEDDGKGFRANQLKDDPKDGVGLTNVKIRVNYLHGKLDIRSEVGKGTSIDIEIMV</sequence>
<dbReference type="InterPro" id="IPR005467">
    <property type="entry name" value="His_kinase_dom"/>
</dbReference>
<dbReference type="GO" id="GO:0016020">
    <property type="term" value="C:membrane"/>
    <property type="evidence" value="ECO:0007669"/>
    <property type="project" value="InterPro"/>
</dbReference>
<gene>
    <name evidence="13" type="primary">degS_1</name>
    <name evidence="13" type="ORF">SAMEA4412673_00132</name>
</gene>
<feature type="coiled-coil region" evidence="9">
    <location>
        <begin position="371"/>
        <end position="398"/>
    </location>
</feature>
<dbReference type="InterPro" id="IPR011712">
    <property type="entry name" value="Sig_transdc_His_kin_sub3_dim/P"/>
</dbReference>
<protein>
    <recommendedName>
        <fullName evidence="2">histidine kinase</fullName>
        <ecNumber evidence="2">2.7.13.3</ecNumber>
    </recommendedName>
</protein>
<evidence type="ECO:0000256" key="10">
    <source>
        <dbReference type="SAM" id="Phobius"/>
    </source>
</evidence>
<dbReference type="RefSeq" id="WP_093100160.1">
    <property type="nucleotide sequence ID" value="NZ_FNGK01000005.1"/>
</dbReference>
<feature type="transmembrane region" description="Helical" evidence="10">
    <location>
        <begin position="413"/>
        <end position="430"/>
    </location>
</feature>
<evidence type="ECO:0000256" key="1">
    <source>
        <dbReference type="ARBA" id="ARBA00000085"/>
    </source>
</evidence>
<dbReference type="EMBL" id="LT906468">
    <property type="protein sequence ID" value="SNV36381.1"/>
    <property type="molecule type" value="Genomic_DNA"/>
</dbReference>
<dbReference type="SUPFAM" id="SSF55874">
    <property type="entry name" value="ATPase domain of HSP90 chaperone/DNA topoisomerase II/histidine kinase"/>
    <property type="match status" value="1"/>
</dbReference>
<accession>A0AAJ4X999</accession>
<dbReference type="PANTHER" id="PTHR24421">
    <property type="entry name" value="NITRATE/NITRITE SENSOR PROTEIN NARX-RELATED"/>
    <property type="match status" value="1"/>
</dbReference>
<dbReference type="InterPro" id="IPR003594">
    <property type="entry name" value="HATPase_dom"/>
</dbReference>
<name>A0AAJ4X999_9SPHI</name>